<proteinExistence type="predicted"/>
<organism evidence="2 3">
    <name type="scientific">Halogeometricum pallidum JCM 14848</name>
    <dbReference type="NCBI Taxonomy" id="1227487"/>
    <lineage>
        <taxon>Archaea</taxon>
        <taxon>Methanobacteriati</taxon>
        <taxon>Methanobacteriota</taxon>
        <taxon>Stenosarchaea group</taxon>
        <taxon>Halobacteria</taxon>
        <taxon>Halobacteriales</taxon>
        <taxon>Haloferacaceae</taxon>
        <taxon>Halogeometricum</taxon>
    </lineage>
</organism>
<keyword evidence="1" id="KW-0812">Transmembrane</keyword>
<keyword evidence="1" id="KW-1133">Transmembrane helix</keyword>
<feature type="transmembrane region" description="Helical" evidence="1">
    <location>
        <begin position="12"/>
        <end position="34"/>
    </location>
</feature>
<accession>M0CY07</accession>
<comment type="caution">
    <text evidence="2">The sequence shown here is derived from an EMBL/GenBank/DDBJ whole genome shotgun (WGS) entry which is preliminary data.</text>
</comment>
<feature type="transmembrane region" description="Helical" evidence="1">
    <location>
        <begin position="82"/>
        <end position="102"/>
    </location>
</feature>
<evidence type="ECO:0000256" key="1">
    <source>
        <dbReference type="SAM" id="Phobius"/>
    </source>
</evidence>
<feature type="transmembrane region" description="Helical" evidence="1">
    <location>
        <begin position="55"/>
        <end position="76"/>
    </location>
</feature>
<sequence length="107" mass="10876">MVSASAKTAGATALVVFGTVGPTVVMVIPAGVCVGTSVNGEFVEQQCRMGVSPVLLFRALFAVVLASLGGGLVAQWRVSGDAGRVANLLSGVVLTLFGVFQFQSFGR</sequence>
<dbReference type="AlphaFoldDB" id="M0CY07"/>
<dbReference type="RefSeq" id="WP_008389609.1">
    <property type="nucleotide sequence ID" value="NZ_AOIV01000042.1"/>
</dbReference>
<name>M0CY07_HALPD</name>
<keyword evidence="3" id="KW-1185">Reference proteome</keyword>
<keyword evidence="1" id="KW-0472">Membrane</keyword>
<dbReference type="EMBL" id="AOIV01000042">
    <property type="protein sequence ID" value="ELZ26779.1"/>
    <property type="molecule type" value="Genomic_DNA"/>
</dbReference>
<reference evidence="2 3" key="1">
    <citation type="journal article" date="2014" name="PLoS Genet.">
        <title>Phylogenetically driven sequencing of extremely halophilic archaea reveals strategies for static and dynamic osmo-response.</title>
        <authorList>
            <person name="Becker E.A."/>
            <person name="Seitzer P.M."/>
            <person name="Tritt A."/>
            <person name="Larsen D."/>
            <person name="Krusor M."/>
            <person name="Yao A.I."/>
            <person name="Wu D."/>
            <person name="Madern D."/>
            <person name="Eisen J.A."/>
            <person name="Darling A.E."/>
            <person name="Facciotti M.T."/>
        </authorList>
    </citation>
    <scope>NUCLEOTIDE SEQUENCE [LARGE SCALE GENOMIC DNA]</scope>
    <source>
        <strain evidence="2 3">JCM 14848</strain>
    </source>
</reference>
<dbReference type="Proteomes" id="UP000011513">
    <property type="component" value="Unassembled WGS sequence"/>
</dbReference>
<evidence type="ECO:0000313" key="2">
    <source>
        <dbReference type="EMBL" id="ELZ26779.1"/>
    </source>
</evidence>
<gene>
    <name evidence="2" type="ORF">C474_19100</name>
</gene>
<protein>
    <submittedName>
        <fullName evidence="2">Uncharacterized protein</fullName>
    </submittedName>
</protein>
<evidence type="ECO:0000313" key="3">
    <source>
        <dbReference type="Proteomes" id="UP000011513"/>
    </source>
</evidence>
<dbReference type="InParanoid" id="M0CY07"/>